<dbReference type="PROSITE" id="PS50011">
    <property type="entry name" value="PROTEIN_KINASE_DOM"/>
    <property type="match status" value="1"/>
</dbReference>
<reference evidence="10" key="1">
    <citation type="journal article" date="2023" name="Science">
        <title>Genome structures resolve the early diversification of teleost fishes.</title>
        <authorList>
            <person name="Parey E."/>
            <person name="Louis A."/>
            <person name="Montfort J."/>
            <person name="Bouchez O."/>
            <person name="Roques C."/>
            <person name="Iampietro C."/>
            <person name="Lluch J."/>
            <person name="Castinel A."/>
            <person name="Donnadieu C."/>
            <person name="Desvignes T."/>
            <person name="Floi Bucao C."/>
            <person name="Jouanno E."/>
            <person name="Wen M."/>
            <person name="Mejri S."/>
            <person name="Dirks R."/>
            <person name="Jansen H."/>
            <person name="Henkel C."/>
            <person name="Chen W.J."/>
            <person name="Zahm M."/>
            <person name="Cabau C."/>
            <person name="Klopp C."/>
            <person name="Thompson A.W."/>
            <person name="Robinson-Rechavi M."/>
            <person name="Braasch I."/>
            <person name="Lecointre G."/>
            <person name="Bobe J."/>
            <person name="Postlethwait J.H."/>
            <person name="Berthelot C."/>
            <person name="Roest Crollius H."/>
            <person name="Guiguen Y."/>
        </authorList>
    </citation>
    <scope>NUCLEOTIDE SEQUENCE</scope>
    <source>
        <strain evidence="10">NC1722</strain>
    </source>
</reference>
<name>A0AAD7T1R4_9TELE</name>
<feature type="domain" description="Z-binding" evidence="9">
    <location>
        <begin position="100"/>
        <end position="166"/>
    </location>
</feature>
<feature type="compositionally biased region" description="Low complexity" evidence="7">
    <location>
        <begin position="276"/>
        <end position="287"/>
    </location>
</feature>
<dbReference type="SUPFAM" id="SSF46785">
    <property type="entry name" value="Winged helix' DNA-binding domain"/>
    <property type="match status" value="2"/>
</dbReference>
<dbReference type="Gene3D" id="1.10.510.10">
    <property type="entry name" value="Transferase(Phosphotransferase) domain 1"/>
    <property type="match status" value="1"/>
</dbReference>
<gene>
    <name evidence="10" type="ORF">AAFF_G00117290</name>
</gene>
<dbReference type="InterPro" id="IPR000719">
    <property type="entry name" value="Prot_kinase_dom"/>
</dbReference>
<dbReference type="InterPro" id="IPR011009">
    <property type="entry name" value="Kinase-like_dom_sf"/>
</dbReference>
<evidence type="ECO:0000313" key="11">
    <source>
        <dbReference type="Proteomes" id="UP001221898"/>
    </source>
</evidence>
<keyword evidence="3" id="KW-0418">Kinase</keyword>
<feature type="region of interest" description="Disordered" evidence="7">
    <location>
        <begin position="272"/>
        <end position="298"/>
    </location>
</feature>
<dbReference type="SMART" id="SM00550">
    <property type="entry name" value="Zalpha"/>
    <property type="match status" value="2"/>
</dbReference>
<dbReference type="InterPro" id="IPR036388">
    <property type="entry name" value="WH-like_DNA-bd_sf"/>
</dbReference>
<evidence type="ECO:0000256" key="1">
    <source>
        <dbReference type="ARBA" id="ARBA00022679"/>
    </source>
</evidence>
<evidence type="ECO:0000256" key="3">
    <source>
        <dbReference type="ARBA" id="ARBA00022777"/>
    </source>
</evidence>
<dbReference type="Gene3D" id="3.30.200.20">
    <property type="entry name" value="Phosphorylase Kinase, domain 1"/>
    <property type="match status" value="1"/>
</dbReference>
<dbReference type="InterPro" id="IPR036390">
    <property type="entry name" value="WH_DNA-bd_sf"/>
</dbReference>
<dbReference type="InterPro" id="IPR042371">
    <property type="entry name" value="Z_dom"/>
</dbReference>
<accession>A0AAD7T1R4</accession>
<dbReference type="GO" id="GO:0003726">
    <property type="term" value="F:double-stranded RNA adenosine deaminase activity"/>
    <property type="evidence" value="ECO:0007669"/>
    <property type="project" value="InterPro"/>
</dbReference>
<dbReference type="GO" id="GO:0003723">
    <property type="term" value="F:RNA binding"/>
    <property type="evidence" value="ECO:0007669"/>
    <property type="project" value="UniProtKB-KW"/>
</dbReference>
<dbReference type="GO" id="GO:0004694">
    <property type="term" value="F:eukaryotic translation initiation factor 2alpha kinase activity"/>
    <property type="evidence" value="ECO:0007669"/>
    <property type="project" value="TreeGrafter"/>
</dbReference>
<dbReference type="Gene3D" id="1.10.10.10">
    <property type="entry name" value="Winged helix-like DNA-binding domain superfamily/Winged helix DNA-binding domain"/>
    <property type="match status" value="2"/>
</dbReference>
<dbReference type="Pfam" id="PF00069">
    <property type="entry name" value="Pkinase"/>
    <property type="match status" value="2"/>
</dbReference>
<keyword evidence="5" id="KW-0694">RNA-binding</keyword>
<feature type="domain" description="Z-binding" evidence="9">
    <location>
        <begin position="9"/>
        <end position="76"/>
    </location>
</feature>
<evidence type="ECO:0000259" key="8">
    <source>
        <dbReference type="PROSITE" id="PS50011"/>
    </source>
</evidence>
<dbReference type="GO" id="GO:0005634">
    <property type="term" value="C:nucleus"/>
    <property type="evidence" value="ECO:0007669"/>
    <property type="project" value="TreeGrafter"/>
</dbReference>
<feature type="binding site" evidence="6">
    <location>
        <position position="233"/>
    </location>
    <ligand>
        <name>ATP</name>
        <dbReference type="ChEBI" id="CHEBI:30616"/>
    </ligand>
</feature>
<evidence type="ECO:0000256" key="7">
    <source>
        <dbReference type="SAM" id="MobiDB-lite"/>
    </source>
</evidence>
<organism evidence="10 11">
    <name type="scientific">Aldrovandia affinis</name>
    <dbReference type="NCBI Taxonomy" id="143900"/>
    <lineage>
        <taxon>Eukaryota</taxon>
        <taxon>Metazoa</taxon>
        <taxon>Chordata</taxon>
        <taxon>Craniata</taxon>
        <taxon>Vertebrata</taxon>
        <taxon>Euteleostomi</taxon>
        <taxon>Actinopterygii</taxon>
        <taxon>Neopterygii</taxon>
        <taxon>Teleostei</taxon>
        <taxon>Notacanthiformes</taxon>
        <taxon>Halosauridae</taxon>
        <taxon>Aldrovandia</taxon>
    </lineage>
</organism>
<evidence type="ECO:0000256" key="4">
    <source>
        <dbReference type="ARBA" id="ARBA00022840"/>
    </source>
</evidence>
<dbReference type="SMART" id="SM00220">
    <property type="entry name" value="S_TKc"/>
    <property type="match status" value="1"/>
</dbReference>
<dbReference type="PANTHER" id="PTHR11042:SF194">
    <property type="entry name" value="DOUBLE-STRANDED RNA ACTIVATED PROTEIN KINASE"/>
    <property type="match status" value="1"/>
</dbReference>
<dbReference type="SUPFAM" id="SSF56112">
    <property type="entry name" value="Protein kinase-like (PK-like)"/>
    <property type="match status" value="1"/>
</dbReference>
<keyword evidence="1" id="KW-0808">Transferase</keyword>
<dbReference type="Pfam" id="PF02295">
    <property type="entry name" value="z-alpha"/>
    <property type="match status" value="2"/>
</dbReference>
<dbReference type="GO" id="GO:0005737">
    <property type="term" value="C:cytoplasm"/>
    <property type="evidence" value="ECO:0007669"/>
    <property type="project" value="TreeGrafter"/>
</dbReference>
<dbReference type="InterPro" id="IPR017441">
    <property type="entry name" value="Protein_kinase_ATP_BS"/>
</dbReference>
<sequence length="483" mass="54139">MSLGENTRDQAMKNLEEKICLFLKTKGDGAKFKALAIAKGVGLASAKDVNKVLYSLEKAHCLQKTGEIPPLWSLVEPSGAVGVKLALCSLVEPSGSEAPDSTAAPSAGEIQNVLRAQTGGQGVTVREIARELNLPRKLINKQLYDMFERGEVEKSENEVPQWTCTDDMMCKKNKQEERHGSFVNIGSDNESSTQPAVSRFAAEYILLEQLGKGGFGQVYKAKQTLDKAYYAIKVVEYTNDALREVEGLAHFRHPNIVRYYTAWRELCHPDPRERNSSTVLSSWSSTQSEDEEDQSGSAYAITISNTPKTYLYIQMELCEGGTLGQWITERNDGETRSKEDALDLKPENILFESDGTVKIGDFGHVTTIRKENGASIERMKRRGTPSYMSPEQENLSEYDEKVDIFALGLIFFKLLWKMATEMERGKIWSDLRERRFPDGFSEQYTSEHALIRKMLSKSPGERPGAEHCILLIGHEGERNVRSV</sequence>
<evidence type="ECO:0000256" key="2">
    <source>
        <dbReference type="ARBA" id="ARBA00022741"/>
    </source>
</evidence>
<evidence type="ECO:0000256" key="5">
    <source>
        <dbReference type="ARBA" id="ARBA00022884"/>
    </source>
</evidence>
<dbReference type="AlphaFoldDB" id="A0AAD7T1R4"/>
<keyword evidence="11" id="KW-1185">Reference proteome</keyword>
<evidence type="ECO:0000259" key="9">
    <source>
        <dbReference type="PROSITE" id="PS50139"/>
    </source>
</evidence>
<dbReference type="GO" id="GO:0005524">
    <property type="term" value="F:ATP binding"/>
    <property type="evidence" value="ECO:0007669"/>
    <property type="project" value="UniProtKB-UniRule"/>
</dbReference>
<dbReference type="PANTHER" id="PTHR11042">
    <property type="entry name" value="EUKARYOTIC TRANSLATION INITIATION FACTOR 2-ALPHA KINASE EIF2-ALPHA KINASE -RELATED"/>
    <property type="match status" value="1"/>
</dbReference>
<feature type="domain" description="Protein kinase" evidence="8">
    <location>
        <begin position="204"/>
        <end position="477"/>
    </location>
</feature>
<dbReference type="EMBL" id="JAINUG010000018">
    <property type="protein sequence ID" value="KAJ8412778.1"/>
    <property type="molecule type" value="Genomic_DNA"/>
</dbReference>
<protein>
    <recommendedName>
        <fullName evidence="12">Protein kinase domain-containing protein</fullName>
    </recommendedName>
</protein>
<comment type="caution">
    <text evidence="10">The sequence shown here is derived from an EMBL/GenBank/DDBJ whole genome shotgun (WGS) entry which is preliminary data.</text>
</comment>
<keyword evidence="2 6" id="KW-0547">Nucleotide-binding</keyword>
<evidence type="ECO:0000313" key="10">
    <source>
        <dbReference type="EMBL" id="KAJ8412778.1"/>
    </source>
</evidence>
<dbReference type="PROSITE" id="PS50139">
    <property type="entry name" value="Z_BINDING"/>
    <property type="match status" value="2"/>
</dbReference>
<keyword evidence="4 6" id="KW-0067">ATP-binding</keyword>
<dbReference type="InterPro" id="IPR050339">
    <property type="entry name" value="CC_SR_Kinase"/>
</dbReference>
<proteinExistence type="predicted"/>
<evidence type="ECO:0008006" key="12">
    <source>
        <dbReference type="Google" id="ProtNLM"/>
    </source>
</evidence>
<dbReference type="PROSITE" id="PS00107">
    <property type="entry name" value="PROTEIN_KINASE_ATP"/>
    <property type="match status" value="1"/>
</dbReference>
<dbReference type="Proteomes" id="UP001221898">
    <property type="component" value="Unassembled WGS sequence"/>
</dbReference>
<evidence type="ECO:0000256" key="6">
    <source>
        <dbReference type="PROSITE-ProRule" id="PRU10141"/>
    </source>
</evidence>